<gene>
    <name evidence="1" type="ORF">HDF14_003036</name>
</gene>
<dbReference type="EMBL" id="JACHEB010000006">
    <property type="protein sequence ID" value="MBB5329418.1"/>
    <property type="molecule type" value="Genomic_DNA"/>
</dbReference>
<dbReference type="RefSeq" id="WP_183977858.1">
    <property type="nucleotide sequence ID" value="NZ_JACHEB010000006.1"/>
</dbReference>
<evidence type="ECO:0000313" key="2">
    <source>
        <dbReference type="Proteomes" id="UP000535182"/>
    </source>
</evidence>
<name>A0A9X0QFH2_9BACT</name>
<accession>A0A9X0QFH2</accession>
<comment type="caution">
    <text evidence="1">The sequence shown here is derived from an EMBL/GenBank/DDBJ whole genome shotgun (WGS) entry which is preliminary data.</text>
</comment>
<protein>
    <submittedName>
        <fullName evidence="1">Uncharacterized protein</fullName>
    </submittedName>
</protein>
<dbReference type="Proteomes" id="UP000535182">
    <property type="component" value="Unassembled WGS sequence"/>
</dbReference>
<proteinExistence type="predicted"/>
<organism evidence="1 2">
    <name type="scientific">Tunturiibacter gelidiferens</name>
    <dbReference type="NCBI Taxonomy" id="3069689"/>
    <lineage>
        <taxon>Bacteria</taxon>
        <taxon>Pseudomonadati</taxon>
        <taxon>Acidobacteriota</taxon>
        <taxon>Terriglobia</taxon>
        <taxon>Terriglobales</taxon>
        <taxon>Acidobacteriaceae</taxon>
        <taxon>Tunturiibacter</taxon>
    </lineage>
</organism>
<dbReference type="AlphaFoldDB" id="A0A9X0QFH2"/>
<reference evidence="1 2" key="1">
    <citation type="submission" date="2020-08" db="EMBL/GenBank/DDBJ databases">
        <title>Genomic Encyclopedia of Type Strains, Phase IV (KMG-V): Genome sequencing to study the core and pangenomes of soil and plant-associated prokaryotes.</title>
        <authorList>
            <person name="Whitman W."/>
        </authorList>
    </citation>
    <scope>NUCLEOTIDE SEQUENCE [LARGE SCALE GENOMIC DNA]</scope>
    <source>
        <strain evidence="1 2">X5P2</strain>
    </source>
</reference>
<evidence type="ECO:0000313" key="1">
    <source>
        <dbReference type="EMBL" id="MBB5329418.1"/>
    </source>
</evidence>
<keyword evidence="2" id="KW-1185">Reference proteome</keyword>
<sequence length="229" mass="23865">MTLTVAGSSVVPLIIEGCPEGQNGIIHTGSCTVVILNDKTSGYTSSLGAGNLFCENCILGGSTPIVLQSSQSFWARQLNQEQPLSAKLQGNGCKMWILGYKTEHNGSDLVLTGGAYAEVYGISALGNPGGGPNGTMFDITDSSLFFTGTALTQCTITQGSGACNNQWNDWVRETRLGVTQTYGVLNATTVGGTENLGSFYSFGASGGGGSVPLPQLSQLGNFIRRGRFN</sequence>